<reference evidence="1" key="1">
    <citation type="submission" date="2021-06" db="EMBL/GenBank/DDBJ databases">
        <authorList>
            <person name="Kallberg Y."/>
            <person name="Tangrot J."/>
            <person name="Rosling A."/>
        </authorList>
    </citation>
    <scope>NUCLEOTIDE SEQUENCE</scope>
    <source>
        <strain evidence="1">IL203A</strain>
    </source>
</reference>
<organism evidence="1 2">
    <name type="scientific">Dentiscutata heterogama</name>
    <dbReference type="NCBI Taxonomy" id="1316150"/>
    <lineage>
        <taxon>Eukaryota</taxon>
        <taxon>Fungi</taxon>
        <taxon>Fungi incertae sedis</taxon>
        <taxon>Mucoromycota</taxon>
        <taxon>Glomeromycotina</taxon>
        <taxon>Glomeromycetes</taxon>
        <taxon>Diversisporales</taxon>
        <taxon>Gigasporaceae</taxon>
        <taxon>Dentiscutata</taxon>
    </lineage>
</organism>
<feature type="non-terminal residue" evidence="1">
    <location>
        <position position="412"/>
    </location>
</feature>
<keyword evidence="2" id="KW-1185">Reference proteome</keyword>
<name>A0ACA9P0E1_9GLOM</name>
<proteinExistence type="predicted"/>
<dbReference type="EMBL" id="CAJVPU010021339">
    <property type="protein sequence ID" value="CAG8680744.1"/>
    <property type="molecule type" value="Genomic_DNA"/>
</dbReference>
<sequence>MAHNISQQQIPAHNTAQLPITQAFIWLEKGGDIFLNQNLIETIRKIMSVNQNLVIPHIIKNIYPRIPLTLTTIQSQGQNVQLVSHETTIRAILQDVYDLVKSANVFYEMSQSRVKEYCDFIKANPLLFKYLRGDVVRNLEYYLPIILYTWDLSSLGINYKDFIRALVLLENGHILIKCMTTNNPQMFEEIAATLIDIHNHLPYDYKIYLRNMLYTMCALAPHHTFFIRMKLTDLKILPEFALELTLTSCMDVPLYLAGILARDAEWLRFNQIKTDTIATLQNRLMMTLKKELAEPVLPLTTRRNRLCVLLRIICGLSYYFQSYLNQNDLEACLQILSHAKSDRKLYLCFLLLFWQRIMSDSRIRPIFTNAFSKLVNPGNSDLYLIFAYLFHTSQFEQIQEICRETLTLDVMI</sequence>
<evidence type="ECO:0000313" key="2">
    <source>
        <dbReference type="Proteomes" id="UP000789702"/>
    </source>
</evidence>
<evidence type="ECO:0000313" key="1">
    <source>
        <dbReference type="EMBL" id="CAG8680744.1"/>
    </source>
</evidence>
<comment type="caution">
    <text evidence="1">The sequence shown here is derived from an EMBL/GenBank/DDBJ whole genome shotgun (WGS) entry which is preliminary data.</text>
</comment>
<gene>
    <name evidence="1" type="ORF">DHETER_LOCUS10638</name>
</gene>
<protein>
    <submittedName>
        <fullName evidence="1">2348_t:CDS:1</fullName>
    </submittedName>
</protein>
<accession>A0ACA9P0E1</accession>
<dbReference type="Proteomes" id="UP000789702">
    <property type="component" value="Unassembled WGS sequence"/>
</dbReference>